<dbReference type="AlphaFoldDB" id="X0QKZ4"/>
<feature type="compositionally biased region" description="Low complexity" evidence="1">
    <location>
        <begin position="122"/>
        <end position="134"/>
    </location>
</feature>
<proteinExistence type="predicted"/>
<evidence type="ECO:0000256" key="1">
    <source>
        <dbReference type="SAM" id="MobiDB-lite"/>
    </source>
</evidence>
<comment type="caution">
    <text evidence="2">The sequence shown here is derived from an EMBL/GenBank/DDBJ whole genome shotgun (WGS) entry which is preliminary data.</text>
</comment>
<name>X0QKZ4_RHOWR</name>
<protein>
    <submittedName>
        <fullName evidence="2">Uncharacterized protein</fullName>
    </submittedName>
</protein>
<keyword evidence="3" id="KW-1185">Reference proteome</keyword>
<dbReference type="EMBL" id="BAWF01000104">
    <property type="protein sequence ID" value="GAF51491.1"/>
    <property type="molecule type" value="Genomic_DNA"/>
</dbReference>
<reference evidence="2 3" key="1">
    <citation type="submission" date="2014-02" db="EMBL/GenBank/DDBJ databases">
        <title>Whole genome shotgun sequence of Rhodococcus wratislaviensis NBRC 100605.</title>
        <authorList>
            <person name="Hosoyama A."/>
            <person name="Tsuchikane K."/>
            <person name="Yoshida I."/>
            <person name="Ohji S."/>
            <person name="Ichikawa N."/>
            <person name="Yamazoe A."/>
            <person name="Fujita N."/>
        </authorList>
    </citation>
    <scope>NUCLEOTIDE SEQUENCE [LARGE SCALE GENOMIC DNA]</scope>
    <source>
        <strain evidence="2 3">NBRC 100605</strain>
    </source>
</reference>
<organism evidence="2 3">
    <name type="scientific">Rhodococcus wratislaviensis NBRC 100605</name>
    <dbReference type="NCBI Taxonomy" id="1219028"/>
    <lineage>
        <taxon>Bacteria</taxon>
        <taxon>Bacillati</taxon>
        <taxon>Actinomycetota</taxon>
        <taxon>Actinomycetes</taxon>
        <taxon>Mycobacteriales</taxon>
        <taxon>Nocardiaceae</taxon>
        <taxon>Rhodococcus</taxon>
    </lineage>
</organism>
<dbReference type="Proteomes" id="UP000019491">
    <property type="component" value="Unassembled WGS sequence"/>
</dbReference>
<accession>X0QKZ4</accession>
<evidence type="ECO:0000313" key="2">
    <source>
        <dbReference type="EMBL" id="GAF51491.1"/>
    </source>
</evidence>
<feature type="region of interest" description="Disordered" evidence="1">
    <location>
        <begin position="117"/>
        <end position="141"/>
    </location>
</feature>
<gene>
    <name evidence="2" type="ORF">RW1_104_00030</name>
</gene>
<evidence type="ECO:0000313" key="3">
    <source>
        <dbReference type="Proteomes" id="UP000019491"/>
    </source>
</evidence>
<sequence length="141" mass="14726">MNKTSRQGQIQPHRRAFRRCNYLTPDPTRPVAAARFDDPNLMSTAGLVPVMDLAQASGLLTLADQHLSVPTDKGANPGPKIGSLVGGMVAGADSITDLAILRHGAMGTIFDRPYAPSTLDRSFASSPSGTSGNSPPSPRGS</sequence>